<feature type="transmembrane region" description="Helical" evidence="5">
    <location>
        <begin position="48"/>
        <end position="65"/>
    </location>
</feature>
<dbReference type="GO" id="GO:0016020">
    <property type="term" value="C:membrane"/>
    <property type="evidence" value="ECO:0007669"/>
    <property type="project" value="InterPro"/>
</dbReference>
<reference evidence="6" key="1">
    <citation type="submission" date="2015-07" db="EMBL/GenBank/DDBJ databases">
        <title>Adaptation to a free-living lifestyle via gene acquisitions in the diplomonad Trepomonas sp. PC1.</title>
        <authorList>
            <person name="Xu F."/>
            <person name="Jerlstrom-Hultqvist J."/>
            <person name="Kolisko M."/>
            <person name="Simpson A.G.B."/>
            <person name="Roger A.J."/>
            <person name="Svard S.G."/>
            <person name="Andersson J.O."/>
        </authorList>
    </citation>
    <scope>NUCLEOTIDE SEQUENCE</scope>
    <source>
        <strain evidence="6">PC1</strain>
    </source>
</reference>
<keyword evidence="3 5" id="KW-1133">Transmembrane helix</keyword>
<evidence type="ECO:0000256" key="3">
    <source>
        <dbReference type="ARBA" id="ARBA00022989"/>
    </source>
</evidence>
<keyword evidence="2 5" id="KW-0812">Transmembrane</keyword>
<keyword evidence="4 5" id="KW-0472">Membrane</keyword>
<feature type="transmembrane region" description="Helical" evidence="5">
    <location>
        <begin position="71"/>
        <end position="90"/>
    </location>
</feature>
<sequence length="130" mass="14786">LTEYTVISGIASTIEYDSFQFFTWQAFSAQFGIFIARSMVCFHLSYKFTNTLGIFEAMLMILLVFESKFLFMNFYISMTIVFVIGLNGGFCYSQTVYHLKQRSRAEDSKLLLSSITLFMNFGVLCASGLG</sequence>
<proteinExistence type="predicted"/>
<evidence type="ECO:0000313" key="6">
    <source>
        <dbReference type="EMBL" id="JAP90555.1"/>
    </source>
</evidence>
<evidence type="ECO:0000256" key="1">
    <source>
        <dbReference type="ARBA" id="ARBA00004127"/>
    </source>
</evidence>
<feature type="non-terminal residue" evidence="6">
    <location>
        <position position="1"/>
    </location>
</feature>
<name>A0A146K3U1_9EUKA</name>
<dbReference type="EMBL" id="GDID01006051">
    <property type="protein sequence ID" value="JAP90555.1"/>
    <property type="molecule type" value="Transcribed_RNA"/>
</dbReference>
<gene>
    <name evidence="6" type="ORF">TPC1_20146</name>
</gene>
<evidence type="ECO:0000256" key="4">
    <source>
        <dbReference type="ARBA" id="ARBA00023136"/>
    </source>
</evidence>
<feature type="transmembrane region" description="Helical" evidence="5">
    <location>
        <begin position="110"/>
        <end position="129"/>
    </location>
</feature>
<evidence type="ECO:0000256" key="5">
    <source>
        <dbReference type="SAM" id="Phobius"/>
    </source>
</evidence>
<evidence type="ECO:0000256" key="2">
    <source>
        <dbReference type="ARBA" id="ARBA00022692"/>
    </source>
</evidence>
<dbReference type="AlphaFoldDB" id="A0A146K3U1"/>
<comment type="subcellular location">
    <subcellularLocation>
        <location evidence="1">Endomembrane system</location>
        <topology evidence="1">Multi-pass membrane protein</topology>
    </subcellularLocation>
</comment>
<dbReference type="Pfam" id="PF02487">
    <property type="entry name" value="CLN3"/>
    <property type="match status" value="1"/>
</dbReference>
<organism evidence="6">
    <name type="scientific">Trepomonas sp. PC1</name>
    <dbReference type="NCBI Taxonomy" id="1076344"/>
    <lineage>
        <taxon>Eukaryota</taxon>
        <taxon>Metamonada</taxon>
        <taxon>Diplomonadida</taxon>
        <taxon>Hexamitidae</taxon>
        <taxon>Hexamitinae</taxon>
        <taxon>Trepomonas</taxon>
    </lineage>
</organism>
<feature type="non-terminal residue" evidence="6">
    <location>
        <position position="130"/>
    </location>
</feature>
<protein>
    <submittedName>
        <fullName evidence="6">CLN3 protein</fullName>
    </submittedName>
</protein>
<dbReference type="InterPro" id="IPR003492">
    <property type="entry name" value="Battenin_disease_Cln3"/>
</dbReference>
<accession>A0A146K3U1</accession>
<dbReference type="GO" id="GO:0012505">
    <property type="term" value="C:endomembrane system"/>
    <property type="evidence" value="ECO:0007669"/>
    <property type="project" value="UniProtKB-SubCell"/>
</dbReference>